<dbReference type="GeneID" id="37026182"/>
<dbReference type="Proteomes" id="UP000245884">
    <property type="component" value="Unassembled WGS sequence"/>
</dbReference>
<evidence type="ECO:0000256" key="2">
    <source>
        <dbReference type="ARBA" id="ARBA00022692"/>
    </source>
</evidence>
<feature type="transmembrane region" description="Helical" evidence="6">
    <location>
        <begin position="442"/>
        <end position="463"/>
    </location>
</feature>
<feature type="transmembrane region" description="Helical" evidence="6">
    <location>
        <begin position="104"/>
        <end position="122"/>
    </location>
</feature>
<dbReference type="PANTHER" id="PTHR23502">
    <property type="entry name" value="MAJOR FACILITATOR SUPERFAMILY"/>
    <property type="match status" value="1"/>
</dbReference>
<evidence type="ECO:0000256" key="6">
    <source>
        <dbReference type="SAM" id="Phobius"/>
    </source>
</evidence>
<dbReference type="STRING" id="1569628.A0A316V019"/>
<feature type="transmembrane region" description="Helical" evidence="6">
    <location>
        <begin position="134"/>
        <end position="155"/>
    </location>
</feature>
<dbReference type="InterPro" id="IPR036259">
    <property type="entry name" value="MFS_trans_sf"/>
</dbReference>
<reference evidence="8 9" key="1">
    <citation type="journal article" date="2018" name="Mol. Biol. Evol.">
        <title>Broad Genomic Sampling Reveals a Smut Pathogenic Ancestry of the Fungal Clade Ustilaginomycotina.</title>
        <authorList>
            <person name="Kijpornyongpan T."/>
            <person name="Mondo S.J."/>
            <person name="Barry K."/>
            <person name="Sandor L."/>
            <person name="Lee J."/>
            <person name="Lipzen A."/>
            <person name="Pangilinan J."/>
            <person name="LaButti K."/>
            <person name="Hainaut M."/>
            <person name="Henrissat B."/>
            <person name="Grigoriev I.V."/>
            <person name="Spatafora J.W."/>
            <person name="Aime M.C."/>
        </authorList>
    </citation>
    <scope>NUCLEOTIDE SEQUENCE [LARGE SCALE GENOMIC DNA]</scope>
    <source>
        <strain evidence="8 9">MCA 5214</strain>
    </source>
</reference>
<dbReference type="GO" id="GO:0005886">
    <property type="term" value="C:plasma membrane"/>
    <property type="evidence" value="ECO:0007669"/>
    <property type="project" value="TreeGrafter"/>
</dbReference>
<dbReference type="AlphaFoldDB" id="A0A316V019"/>
<feature type="transmembrane region" description="Helical" evidence="6">
    <location>
        <begin position="193"/>
        <end position="213"/>
    </location>
</feature>
<feature type="transmembrane region" description="Helical" evidence="6">
    <location>
        <begin position="376"/>
        <end position="398"/>
    </location>
</feature>
<dbReference type="EMBL" id="KZ819664">
    <property type="protein sequence ID" value="PWN28775.1"/>
    <property type="molecule type" value="Genomic_DNA"/>
</dbReference>
<evidence type="ECO:0000256" key="4">
    <source>
        <dbReference type="ARBA" id="ARBA00023136"/>
    </source>
</evidence>
<dbReference type="PANTHER" id="PTHR23502:SF45">
    <property type="entry name" value="MAJOR FACILITATOR SUPERFAMILY (MFS) PROFILE DOMAIN-CONTAINING PROTEIN"/>
    <property type="match status" value="1"/>
</dbReference>
<evidence type="ECO:0000313" key="8">
    <source>
        <dbReference type="EMBL" id="PWN28775.1"/>
    </source>
</evidence>
<feature type="transmembrane region" description="Helical" evidence="6">
    <location>
        <begin position="162"/>
        <end position="181"/>
    </location>
</feature>
<name>A0A316V019_9BASI</name>
<feature type="transmembrane region" description="Helical" evidence="6">
    <location>
        <begin position="348"/>
        <end position="370"/>
    </location>
</feature>
<dbReference type="RefSeq" id="XP_025363387.1">
    <property type="nucleotide sequence ID" value="XM_025504359.1"/>
</dbReference>
<protein>
    <submittedName>
        <fullName evidence="8">MFS general substrate transporter</fullName>
    </submittedName>
</protein>
<feature type="transmembrane region" description="Helical" evidence="6">
    <location>
        <begin position="37"/>
        <end position="57"/>
    </location>
</feature>
<dbReference type="OrthoDB" id="5376138at2759"/>
<dbReference type="Pfam" id="PF07690">
    <property type="entry name" value="MFS_1"/>
    <property type="match status" value="1"/>
</dbReference>
<feature type="domain" description="Major facilitator superfamily (MFS) profile" evidence="7">
    <location>
        <begin position="39"/>
        <end position="466"/>
    </location>
</feature>
<dbReference type="PROSITE" id="PS50850">
    <property type="entry name" value="MFS"/>
    <property type="match status" value="1"/>
</dbReference>
<organism evidence="8 9">
    <name type="scientific">Jaminaea rosea</name>
    <dbReference type="NCBI Taxonomy" id="1569628"/>
    <lineage>
        <taxon>Eukaryota</taxon>
        <taxon>Fungi</taxon>
        <taxon>Dikarya</taxon>
        <taxon>Basidiomycota</taxon>
        <taxon>Ustilaginomycotina</taxon>
        <taxon>Exobasidiomycetes</taxon>
        <taxon>Microstromatales</taxon>
        <taxon>Microstromatales incertae sedis</taxon>
        <taxon>Jaminaea</taxon>
    </lineage>
</organism>
<keyword evidence="9" id="KW-1185">Reference proteome</keyword>
<feature type="region of interest" description="Disordered" evidence="5">
    <location>
        <begin position="471"/>
        <end position="509"/>
    </location>
</feature>
<dbReference type="InterPro" id="IPR020846">
    <property type="entry name" value="MFS_dom"/>
</dbReference>
<dbReference type="SUPFAM" id="SSF103473">
    <property type="entry name" value="MFS general substrate transporter"/>
    <property type="match status" value="1"/>
</dbReference>
<gene>
    <name evidence="8" type="ORF">BDZ90DRAFT_218292</name>
</gene>
<keyword evidence="4 6" id="KW-0472">Membrane</keyword>
<keyword evidence="3 6" id="KW-1133">Transmembrane helix</keyword>
<dbReference type="FunFam" id="1.20.1250.20:FF:000082">
    <property type="entry name" value="MFS multidrug transporter, putative"/>
    <property type="match status" value="1"/>
</dbReference>
<accession>A0A316V019</accession>
<evidence type="ECO:0000259" key="7">
    <source>
        <dbReference type="PROSITE" id="PS50850"/>
    </source>
</evidence>
<feature type="transmembrane region" description="Helical" evidence="6">
    <location>
        <begin position="418"/>
        <end position="436"/>
    </location>
</feature>
<comment type="subcellular location">
    <subcellularLocation>
        <location evidence="1">Membrane</location>
        <topology evidence="1">Multi-pass membrane protein</topology>
    </subcellularLocation>
</comment>
<keyword evidence="2 6" id="KW-0812">Transmembrane</keyword>
<feature type="transmembrane region" description="Helical" evidence="6">
    <location>
        <begin position="269"/>
        <end position="295"/>
    </location>
</feature>
<dbReference type="GO" id="GO:0022857">
    <property type="term" value="F:transmembrane transporter activity"/>
    <property type="evidence" value="ECO:0007669"/>
    <property type="project" value="InterPro"/>
</dbReference>
<sequence>MDSTYQGAGDKDDRIILVQFDEGDKENPMNWSKPKKWLMTSLLCSMTLAIGLSTTAYSSGIGTMVAEFGVSNELGQLGLFMFNASCAIAPLFFAPFCELTGRRVVYVTAFGLFSVFTLMLVFGENIATILLGRFFQGVTGSIGTILVGGTLADLFDDDERSIPTSIFTFSAIVSTVGAPLYANYIDQYLGWRWIQRVMICFTGAVFILEAVLFRETRGSAILTTRAKKLRKDTGDMRFRSPAEVENQGIAQLFRESSLRAVTLLIREPVVSLFGAYLALAWGVIFLFLSVINITFGDIHGWSEGNVGLAYIPLILGCFIGFGTGLFQDHLYFRKKAENKGVAVPEARLYGAMIFSPLFAIGMFIFAWTGYRADISYWGPLVGLCLILVGIYHVFLAVYSYTGDAYQELGSSAIAGQGLMRNMFAAVTPLFATQMFNGMGVQWAGTLLAILALILAFLPFILFAKGETIRAKSKYASSQTGLSDKRAQSGDEEKAGGKAEEGKAASEASQ</sequence>
<feature type="compositionally biased region" description="Basic and acidic residues" evidence="5">
    <location>
        <begin position="482"/>
        <end position="503"/>
    </location>
</feature>
<feature type="transmembrane region" description="Helical" evidence="6">
    <location>
        <begin position="307"/>
        <end position="327"/>
    </location>
</feature>
<evidence type="ECO:0000256" key="5">
    <source>
        <dbReference type="SAM" id="MobiDB-lite"/>
    </source>
</evidence>
<dbReference type="InterPro" id="IPR011701">
    <property type="entry name" value="MFS"/>
</dbReference>
<feature type="transmembrane region" description="Helical" evidence="6">
    <location>
        <begin position="77"/>
        <end position="97"/>
    </location>
</feature>
<evidence type="ECO:0000256" key="1">
    <source>
        <dbReference type="ARBA" id="ARBA00004141"/>
    </source>
</evidence>
<dbReference type="Gene3D" id="1.20.1250.20">
    <property type="entry name" value="MFS general substrate transporter like domains"/>
    <property type="match status" value="1"/>
</dbReference>
<proteinExistence type="predicted"/>
<evidence type="ECO:0000256" key="3">
    <source>
        <dbReference type="ARBA" id="ARBA00022989"/>
    </source>
</evidence>
<evidence type="ECO:0000313" key="9">
    <source>
        <dbReference type="Proteomes" id="UP000245884"/>
    </source>
</evidence>